<evidence type="ECO:0000256" key="3">
    <source>
        <dbReference type="ARBA" id="ARBA00022692"/>
    </source>
</evidence>
<dbReference type="PROSITE" id="PS50850">
    <property type="entry name" value="MFS"/>
    <property type="match status" value="1"/>
</dbReference>
<feature type="transmembrane region" description="Helical" evidence="6">
    <location>
        <begin position="174"/>
        <end position="193"/>
    </location>
</feature>
<feature type="transmembrane region" description="Helical" evidence="6">
    <location>
        <begin position="16"/>
        <end position="35"/>
    </location>
</feature>
<dbReference type="OrthoDB" id="6095882at2"/>
<keyword evidence="2" id="KW-1003">Cell membrane</keyword>
<evidence type="ECO:0000256" key="5">
    <source>
        <dbReference type="ARBA" id="ARBA00023136"/>
    </source>
</evidence>
<feature type="domain" description="Major facilitator superfamily (MFS) profile" evidence="7">
    <location>
        <begin position="19"/>
        <end position="400"/>
    </location>
</feature>
<dbReference type="InterPro" id="IPR020846">
    <property type="entry name" value="MFS_dom"/>
</dbReference>
<dbReference type="Proteomes" id="UP000092871">
    <property type="component" value="Unassembled WGS sequence"/>
</dbReference>
<evidence type="ECO:0000313" key="10">
    <source>
        <dbReference type="Proteomes" id="UP000092840"/>
    </source>
</evidence>
<dbReference type="Pfam" id="PF07690">
    <property type="entry name" value="MFS_1"/>
    <property type="match status" value="1"/>
</dbReference>
<evidence type="ECO:0000256" key="1">
    <source>
        <dbReference type="ARBA" id="ARBA00004651"/>
    </source>
</evidence>
<feature type="transmembrane region" description="Helical" evidence="6">
    <location>
        <begin position="85"/>
        <end position="106"/>
    </location>
</feature>
<evidence type="ECO:0000313" key="9">
    <source>
        <dbReference type="EMBL" id="SBT22740.1"/>
    </source>
</evidence>
<feature type="transmembrane region" description="Helical" evidence="6">
    <location>
        <begin position="308"/>
        <end position="333"/>
    </location>
</feature>
<feature type="transmembrane region" description="Helical" evidence="6">
    <location>
        <begin position="372"/>
        <end position="396"/>
    </location>
</feature>
<accession>A0A1C3JVB1</accession>
<reference evidence="9 10" key="2">
    <citation type="submission" date="2016-06" db="EMBL/GenBank/DDBJ databases">
        <authorList>
            <person name="Rodrigo-Torres L."/>
            <person name="Arahal D.R."/>
        </authorList>
    </citation>
    <scope>NUCLEOTIDE SEQUENCE [LARGE SCALE GENOMIC DNA]</scope>
    <source>
        <strain evidence="9 10">CECT 5116</strain>
    </source>
</reference>
<keyword evidence="5 6" id="KW-0472">Membrane</keyword>
<dbReference type="SUPFAM" id="SSF103473">
    <property type="entry name" value="MFS general substrate transporter"/>
    <property type="match status" value="1"/>
</dbReference>
<evidence type="ECO:0000256" key="2">
    <source>
        <dbReference type="ARBA" id="ARBA00022475"/>
    </source>
</evidence>
<dbReference type="Gene3D" id="1.20.1250.20">
    <property type="entry name" value="MFS general substrate transporter like domains"/>
    <property type="match status" value="1"/>
</dbReference>
<dbReference type="InterPro" id="IPR036259">
    <property type="entry name" value="MFS_trans_sf"/>
</dbReference>
<dbReference type="CDD" id="cd06174">
    <property type="entry name" value="MFS"/>
    <property type="match status" value="1"/>
</dbReference>
<feature type="transmembrane region" description="Helical" evidence="6">
    <location>
        <begin position="286"/>
        <end position="302"/>
    </location>
</feature>
<sequence>MAGANTPLQTEPQQTAWLEVFLLWFAGISAAMQFAKFSVSYNELLDYYQAGPTLTGASISVVGTIGLIFGVTAGLVAGKIGYRKVLIGALLLGASLSLIQSFMPAFEIVMATRVLEGFSQLGVVIAAPTMIAKLSAPQHRSITMGLWGTFFGVAFAITGLVGKPLIAHFDLSGLYLAHSLLIGSMAIALFVLLERNESRYGSAPQASSDSYLTKLGKVYRTPRTLLPGLVFVFYTCTLVSLLTYIPNFIEQDSLRTTMQVILPLLSTAGTFIAGALSQYALKPQRVAQIAYIGLACGALALIQGIETPLIFCLIVGQMILFAGLIPGAALAMIPRLARNSEEQANGYGIIAQLGNLGATVGPPSFATFITLFGLYGLAGFVMFICLMGSLFAYLALRLES</sequence>
<reference evidence="8 11" key="1">
    <citation type="submission" date="2016-06" db="EMBL/GenBank/DDBJ databases">
        <authorList>
            <person name="Kjaerup R.B."/>
            <person name="Dalgaard T.S."/>
            <person name="Juul-Madsen H.R."/>
        </authorList>
    </citation>
    <scope>NUCLEOTIDE SEQUENCE [LARGE SCALE GENOMIC DNA]</scope>
    <source>
        <strain evidence="8 11">CECT 5115</strain>
    </source>
</reference>
<feature type="transmembrane region" description="Helical" evidence="6">
    <location>
        <begin position="257"/>
        <end position="279"/>
    </location>
</feature>
<keyword evidence="4 6" id="KW-1133">Transmembrane helix</keyword>
<protein>
    <submittedName>
        <fullName evidence="8">Inner membrane transport protein YajR</fullName>
    </submittedName>
</protein>
<feature type="transmembrane region" description="Helical" evidence="6">
    <location>
        <begin position="224"/>
        <end position="245"/>
    </location>
</feature>
<evidence type="ECO:0000313" key="11">
    <source>
        <dbReference type="Proteomes" id="UP000092871"/>
    </source>
</evidence>
<dbReference type="InterPro" id="IPR050189">
    <property type="entry name" value="MFS_Efflux_Transporters"/>
</dbReference>
<evidence type="ECO:0000313" key="8">
    <source>
        <dbReference type="EMBL" id="SBT19148.1"/>
    </source>
</evidence>
<evidence type="ECO:0000256" key="4">
    <source>
        <dbReference type="ARBA" id="ARBA00022989"/>
    </source>
</evidence>
<keyword evidence="3 6" id="KW-0812">Transmembrane</keyword>
<feature type="transmembrane region" description="Helical" evidence="6">
    <location>
        <begin position="55"/>
        <end position="78"/>
    </location>
</feature>
<feature type="transmembrane region" description="Helical" evidence="6">
    <location>
        <begin position="345"/>
        <end position="366"/>
    </location>
</feature>
<dbReference type="AlphaFoldDB" id="A0A1C3JVB1"/>
<dbReference type="PANTHER" id="PTHR43124">
    <property type="entry name" value="PURINE EFFLUX PUMP PBUE"/>
    <property type="match status" value="1"/>
</dbReference>
<feature type="transmembrane region" description="Helical" evidence="6">
    <location>
        <begin position="118"/>
        <end position="136"/>
    </location>
</feature>
<organism evidence="8 11">
    <name type="scientific">Marinomonas gallaica</name>
    <dbReference type="NCBI Taxonomy" id="1806667"/>
    <lineage>
        <taxon>Bacteria</taxon>
        <taxon>Pseudomonadati</taxon>
        <taxon>Pseudomonadota</taxon>
        <taxon>Gammaproteobacteria</taxon>
        <taxon>Oceanospirillales</taxon>
        <taxon>Oceanospirillaceae</taxon>
        <taxon>Marinomonas</taxon>
    </lineage>
</organism>
<dbReference type="EMBL" id="FLRB01000030">
    <property type="protein sequence ID" value="SBT22740.1"/>
    <property type="molecule type" value="Genomic_DNA"/>
</dbReference>
<evidence type="ECO:0000259" key="7">
    <source>
        <dbReference type="PROSITE" id="PS50850"/>
    </source>
</evidence>
<dbReference type="InterPro" id="IPR011701">
    <property type="entry name" value="MFS"/>
</dbReference>
<dbReference type="GO" id="GO:0005886">
    <property type="term" value="C:plasma membrane"/>
    <property type="evidence" value="ECO:0007669"/>
    <property type="project" value="UniProtKB-SubCell"/>
</dbReference>
<dbReference type="PANTHER" id="PTHR43124:SF3">
    <property type="entry name" value="CHLORAMPHENICOL EFFLUX PUMP RV0191"/>
    <property type="match status" value="1"/>
</dbReference>
<dbReference type="EMBL" id="FLRA01000026">
    <property type="protein sequence ID" value="SBT19148.1"/>
    <property type="molecule type" value="Genomic_DNA"/>
</dbReference>
<keyword evidence="10" id="KW-1185">Reference proteome</keyword>
<dbReference type="GO" id="GO:0022857">
    <property type="term" value="F:transmembrane transporter activity"/>
    <property type="evidence" value="ECO:0007669"/>
    <property type="project" value="InterPro"/>
</dbReference>
<dbReference type="RefSeq" id="WP_067038401.1">
    <property type="nucleotide sequence ID" value="NZ_FLRA01000026.1"/>
</dbReference>
<comment type="subcellular location">
    <subcellularLocation>
        <location evidence="1">Cell membrane</location>
        <topology evidence="1">Multi-pass membrane protein</topology>
    </subcellularLocation>
</comment>
<evidence type="ECO:0000256" key="6">
    <source>
        <dbReference type="SAM" id="Phobius"/>
    </source>
</evidence>
<gene>
    <name evidence="8" type="primary">yajR_2</name>
    <name evidence="8" type="ORF">MGA5115_03309</name>
    <name evidence="9" type="ORF">MGA5116_03365</name>
</gene>
<name>A0A1C3JVB1_9GAMM</name>
<feature type="transmembrane region" description="Helical" evidence="6">
    <location>
        <begin position="143"/>
        <end position="162"/>
    </location>
</feature>
<proteinExistence type="predicted"/>
<dbReference type="Proteomes" id="UP000092840">
    <property type="component" value="Unassembled WGS sequence"/>
</dbReference>